<dbReference type="InterPro" id="IPR003740">
    <property type="entry name" value="YitT"/>
</dbReference>
<feature type="transmembrane region" description="Helical" evidence="6">
    <location>
        <begin position="37"/>
        <end position="58"/>
    </location>
</feature>
<comment type="subcellular location">
    <subcellularLocation>
        <location evidence="1">Cell membrane</location>
        <topology evidence="1">Multi-pass membrane protein</topology>
    </subcellularLocation>
</comment>
<evidence type="ECO:0000256" key="6">
    <source>
        <dbReference type="SAM" id="Phobius"/>
    </source>
</evidence>
<feature type="transmembrane region" description="Helical" evidence="6">
    <location>
        <begin position="152"/>
        <end position="176"/>
    </location>
</feature>
<evidence type="ECO:0000256" key="1">
    <source>
        <dbReference type="ARBA" id="ARBA00004651"/>
    </source>
</evidence>
<dbReference type="EMBL" id="SACQ01000002">
    <property type="protein sequence ID" value="RVU31511.1"/>
    <property type="molecule type" value="Genomic_DNA"/>
</dbReference>
<organism evidence="7 8">
    <name type="scientific">Neptunomonas marina</name>
    <dbReference type="NCBI Taxonomy" id="1815562"/>
    <lineage>
        <taxon>Bacteria</taxon>
        <taxon>Pseudomonadati</taxon>
        <taxon>Pseudomonadota</taxon>
        <taxon>Gammaproteobacteria</taxon>
        <taxon>Oceanospirillales</taxon>
        <taxon>Oceanospirillaceae</taxon>
        <taxon>Neptunomonas</taxon>
    </lineage>
</organism>
<evidence type="ECO:0000313" key="7">
    <source>
        <dbReference type="EMBL" id="RVU31511.1"/>
    </source>
</evidence>
<keyword evidence="8" id="KW-1185">Reference proteome</keyword>
<dbReference type="PANTHER" id="PTHR33545:SF5">
    <property type="entry name" value="UPF0750 MEMBRANE PROTEIN YITT"/>
    <property type="match status" value="1"/>
</dbReference>
<evidence type="ECO:0000256" key="2">
    <source>
        <dbReference type="ARBA" id="ARBA00022475"/>
    </source>
</evidence>
<name>A0A437QAC3_9GAMM</name>
<comment type="caution">
    <text evidence="7">The sequence shown here is derived from an EMBL/GenBank/DDBJ whole genome shotgun (WGS) entry which is preliminary data.</text>
</comment>
<protein>
    <submittedName>
        <fullName evidence="7">YitT family protein</fullName>
    </submittedName>
</protein>
<evidence type="ECO:0000256" key="4">
    <source>
        <dbReference type="ARBA" id="ARBA00022989"/>
    </source>
</evidence>
<keyword evidence="2" id="KW-1003">Cell membrane</keyword>
<keyword evidence="5 6" id="KW-0472">Membrane</keyword>
<evidence type="ECO:0000313" key="8">
    <source>
        <dbReference type="Proteomes" id="UP000282818"/>
    </source>
</evidence>
<keyword evidence="4 6" id="KW-1133">Transmembrane helix</keyword>
<gene>
    <name evidence="7" type="ORF">EOE65_05900</name>
</gene>
<feature type="transmembrane region" description="Helical" evidence="6">
    <location>
        <begin position="6"/>
        <end position="25"/>
    </location>
</feature>
<dbReference type="RefSeq" id="WP_127693370.1">
    <property type="nucleotide sequence ID" value="NZ_SACQ01000002.1"/>
</dbReference>
<dbReference type="AlphaFoldDB" id="A0A437QAC3"/>
<feature type="transmembrane region" description="Helical" evidence="6">
    <location>
        <begin position="64"/>
        <end position="86"/>
    </location>
</feature>
<dbReference type="PANTHER" id="PTHR33545">
    <property type="entry name" value="UPF0750 MEMBRANE PROTEIN YITT-RELATED"/>
    <property type="match status" value="1"/>
</dbReference>
<accession>A0A437QAC3</accession>
<dbReference type="Proteomes" id="UP000282818">
    <property type="component" value="Unassembled WGS sequence"/>
</dbReference>
<keyword evidence="3 6" id="KW-0812">Transmembrane</keyword>
<dbReference type="Pfam" id="PF02588">
    <property type="entry name" value="YitT_membrane"/>
    <property type="match status" value="1"/>
</dbReference>
<proteinExistence type="predicted"/>
<evidence type="ECO:0000256" key="5">
    <source>
        <dbReference type="ARBA" id="ARBA00023136"/>
    </source>
</evidence>
<sequence length="195" mass="20732">MNRTHYWLSLLEGCFLVALGVHVLSASQLLISGTAGVGILLQPLSGLSFGQLFFVLNLPFCLLAWRYLGAAFTLRTGICVTLLAIFSEVLARYAFIDVAPVVAAIIGGTLIGFGLMVLLRQQASLGGINVLAVFLQEHFGIHPGKTLFVSDLLLGACALLVMPPTQVMLSVVAFVLMSQVVGRYHQSVAQAGSEA</sequence>
<reference evidence="7 8" key="1">
    <citation type="submission" date="2019-01" db="EMBL/GenBank/DDBJ databases">
        <authorList>
            <person name="Chen W.-M."/>
        </authorList>
    </citation>
    <scope>NUCLEOTIDE SEQUENCE [LARGE SCALE GENOMIC DNA]</scope>
    <source>
        <strain evidence="7 8">HPM-16</strain>
    </source>
</reference>
<feature type="transmembrane region" description="Helical" evidence="6">
    <location>
        <begin position="98"/>
        <end position="119"/>
    </location>
</feature>
<evidence type="ECO:0000256" key="3">
    <source>
        <dbReference type="ARBA" id="ARBA00022692"/>
    </source>
</evidence>
<dbReference type="GO" id="GO:0005886">
    <property type="term" value="C:plasma membrane"/>
    <property type="evidence" value="ECO:0007669"/>
    <property type="project" value="UniProtKB-SubCell"/>
</dbReference>
<dbReference type="InterPro" id="IPR051461">
    <property type="entry name" value="UPF0750_membrane"/>
</dbReference>